<dbReference type="InterPro" id="IPR004166">
    <property type="entry name" value="a-kinase_dom"/>
</dbReference>
<feature type="compositionally biased region" description="Polar residues" evidence="6">
    <location>
        <begin position="13"/>
        <end position="24"/>
    </location>
</feature>
<keyword evidence="9" id="KW-1185">Reference proteome</keyword>
<dbReference type="PANTHER" id="PTHR45992">
    <property type="entry name" value="EUKARYOTIC ELONGATION FACTOR 2 KINASE-RELATED"/>
    <property type="match status" value="1"/>
</dbReference>
<feature type="domain" description="Alpha-type protein kinase" evidence="7">
    <location>
        <begin position="358"/>
        <end position="591"/>
    </location>
</feature>
<evidence type="ECO:0000313" key="8">
    <source>
        <dbReference type="EMBL" id="KAG7387131.1"/>
    </source>
</evidence>
<keyword evidence="2" id="KW-0808">Transferase</keyword>
<evidence type="ECO:0000313" key="9">
    <source>
        <dbReference type="Proteomes" id="UP000694044"/>
    </source>
</evidence>
<feature type="compositionally biased region" description="Low complexity" evidence="6">
    <location>
        <begin position="25"/>
        <end position="47"/>
    </location>
</feature>
<protein>
    <recommendedName>
        <fullName evidence="7">Alpha-type protein kinase domain-containing protein</fullName>
    </recommendedName>
</protein>
<feature type="compositionally biased region" description="Basic residues" evidence="6">
    <location>
        <begin position="641"/>
        <end position="662"/>
    </location>
</feature>
<evidence type="ECO:0000259" key="7">
    <source>
        <dbReference type="PROSITE" id="PS51158"/>
    </source>
</evidence>
<name>A0A8T1W1C7_9STRA</name>
<keyword evidence="5" id="KW-0067">ATP-binding</keyword>
<sequence>MALPAIGEDTKMQSKLSDTASSPCASQPRAPSLSPRSASSSASAELAVPKNSPSSQNSGTANPKIPWRAPLAPQQEDVELVPIRRRFHSSDIILRSSGGALAKLNNLYERGDHGWRFQNTNGFSDSSSYSHFSGDGEDEPEPPLSDPAELARLAIRRRTCSENFTKSSRAPLSFFHKENASSFYDVRCGSFDYGDRRKKKLVLEEEEQKTDEDDVDAVDELLAELHEELEEGLVEEEAAQVQPVDDLFDGSWPSQNSGVLQAELSSAVGSAPASGSNYSVESDGQNLEKLRNLQKLYQEGFITVTEYKDRRVQLVDELSEADQTIAKTSDLLSLELPIIYREPPDFSLLRERDAIKHVFDSGHRKWTSSRIKVKIDTEPFAKGGLRQVLHLQDLSMPPPVLKVDDVEEDSVMAKCTSYVAKIAIDPNENPDTYFKDVEMQAVAAKYAKLYNSYNPPRRVEFLEAWILQLIPSDVSGAGDQSIESLTLSGTICGVEPFIAGEYHKHNNNFGYVSELERNTPQAFSHFTYEASGQQILVVDIQGVGDHYTDPQIHTRLGKEFGKGNMAVRGFERFLGSHRCNPICRYLKLPLINPKDEGSRQVDPKGTIPAQTYMSQPRVVVDQVDSVLCHYYGDSKAFKKYNAKKKRDKKKREKHQQKSHRRPGHEQKWQAEQQEIEMTGGCGSGGVGIESAVGIQQAGNRFAAALVDQQRSCSSFVCDGVSQCTVS</sequence>
<dbReference type="AlphaFoldDB" id="A0A8T1W1C7"/>
<dbReference type="GO" id="GO:0005524">
    <property type="term" value="F:ATP binding"/>
    <property type="evidence" value="ECO:0007669"/>
    <property type="project" value="UniProtKB-KW"/>
</dbReference>
<evidence type="ECO:0000256" key="2">
    <source>
        <dbReference type="ARBA" id="ARBA00022679"/>
    </source>
</evidence>
<feature type="compositionally biased region" description="Polar residues" evidence="6">
    <location>
        <begin position="51"/>
        <end position="61"/>
    </location>
</feature>
<proteinExistence type="predicted"/>
<evidence type="ECO:0000256" key="1">
    <source>
        <dbReference type="ARBA" id="ARBA00022527"/>
    </source>
</evidence>
<organism evidence="8 9">
    <name type="scientific">Phytophthora pseudosyringae</name>
    <dbReference type="NCBI Taxonomy" id="221518"/>
    <lineage>
        <taxon>Eukaryota</taxon>
        <taxon>Sar</taxon>
        <taxon>Stramenopiles</taxon>
        <taxon>Oomycota</taxon>
        <taxon>Peronosporomycetes</taxon>
        <taxon>Peronosporales</taxon>
        <taxon>Peronosporaceae</taxon>
        <taxon>Phytophthora</taxon>
    </lineage>
</organism>
<dbReference type="PANTHER" id="PTHR45992:SF2">
    <property type="entry name" value="EUKARYOTIC ELONGATION FACTOR 2 KINASE"/>
    <property type="match status" value="1"/>
</dbReference>
<dbReference type="SMART" id="SM00811">
    <property type="entry name" value="Alpha_kinase"/>
    <property type="match status" value="1"/>
</dbReference>
<evidence type="ECO:0000256" key="4">
    <source>
        <dbReference type="ARBA" id="ARBA00022777"/>
    </source>
</evidence>
<dbReference type="FunFam" id="3.20.200.10:FF:000002">
    <property type="entry name" value="Eukaryotic elongation factor 2 kinase"/>
    <property type="match status" value="1"/>
</dbReference>
<dbReference type="Pfam" id="PF02816">
    <property type="entry name" value="Alpha_kinase"/>
    <property type="match status" value="1"/>
</dbReference>
<comment type="caution">
    <text evidence="8">The sequence shown here is derived from an EMBL/GenBank/DDBJ whole genome shotgun (WGS) entry which is preliminary data.</text>
</comment>
<feature type="region of interest" description="Disordered" evidence="6">
    <location>
        <begin position="126"/>
        <end position="145"/>
    </location>
</feature>
<evidence type="ECO:0000256" key="3">
    <source>
        <dbReference type="ARBA" id="ARBA00022741"/>
    </source>
</evidence>
<keyword evidence="4" id="KW-0418">Kinase</keyword>
<dbReference type="InterPro" id="IPR051852">
    <property type="entry name" value="Alpha-type_PK"/>
</dbReference>
<evidence type="ECO:0000256" key="6">
    <source>
        <dbReference type="SAM" id="MobiDB-lite"/>
    </source>
</evidence>
<dbReference type="EMBL" id="JAGDFM010000085">
    <property type="protein sequence ID" value="KAG7387131.1"/>
    <property type="molecule type" value="Genomic_DNA"/>
</dbReference>
<dbReference type="GO" id="GO:1903013">
    <property type="term" value="P:response to differentiation-inducing factor 1"/>
    <property type="evidence" value="ECO:0007669"/>
    <property type="project" value="TreeGrafter"/>
</dbReference>
<accession>A0A8T1W1C7</accession>
<feature type="region of interest" description="Disordered" evidence="6">
    <location>
        <begin position="1"/>
        <end position="69"/>
    </location>
</feature>
<dbReference type="CDD" id="cd16968">
    <property type="entry name" value="Alpha_kinase_MHCK_like"/>
    <property type="match status" value="1"/>
</dbReference>
<dbReference type="Proteomes" id="UP000694044">
    <property type="component" value="Unassembled WGS sequence"/>
</dbReference>
<keyword evidence="3" id="KW-0547">Nucleotide-binding</keyword>
<dbReference type="GO" id="GO:0031037">
    <property type="term" value="P:myosin II filament disassembly"/>
    <property type="evidence" value="ECO:0007669"/>
    <property type="project" value="TreeGrafter"/>
</dbReference>
<gene>
    <name evidence="8" type="ORF">PHYPSEUDO_014651</name>
</gene>
<dbReference type="GO" id="GO:0004674">
    <property type="term" value="F:protein serine/threonine kinase activity"/>
    <property type="evidence" value="ECO:0007669"/>
    <property type="project" value="UniProtKB-KW"/>
</dbReference>
<dbReference type="PROSITE" id="PS51158">
    <property type="entry name" value="ALPHA_KINASE"/>
    <property type="match status" value="1"/>
</dbReference>
<dbReference type="OrthoDB" id="301415at2759"/>
<keyword evidence="1" id="KW-0723">Serine/threonine-protein kinase</keyword>
<evidence type="ECO:0000256" key="5">
    <source>
        <dbReference type="ARBA" id="ARBA00022840"/>
    </source>
</evidence>
<reference evidence="8" key="1">
    <citation type="submission" date="2021-02" db="EMBL/GenBank/DDBJ databases">
        <authorList>
            <person name="Palmer J.M."/>
        </authorList>
    </citation>
    <scope>NUCLEOTIDE SEQUENCE</scope>
    <source>
        <strain evidence="8">SCRP734</strain>
    </source>
</reference>
<feature type="region of interest" description="Disordered" evidence="6">
    <location>
        <begin position="641"/>
        <end position="671"/>
    </location>
</feature>